<organism evidence="1 2">
    <name type="scientific">Alkalibacillus silvisoli</name>
    <dbReference type="NCBI Taxonomy" id="392823"/>
    <lineage>
        <taxon>Bacteria</taxon>
        <taxon>Bacillati</taxon>
        <taxon>Bacillota</taxon>
        <taxon>Bacilli</taxon>
        <taxon>Bacillales</taxon>
        <taxon>Bacillaceae</taxon>
        <taxon>Alkalibacillus</taxon>
    </lineage>
</organism>
<proteinExistence type="predicted"/>
<dbReference type="PANTHER" id="PTHR35868:SF3">
    <property type="entry name" value="DUF2804 DOMAIN-CONTAINING PROTEIN"/>
    <property type="match status" value="1"/>
</dbReference>
<keyword evidence="2" id="KW-1185">Reference proteome</keyword>
<comment type="caution">
    <text evidence="1">The sequence shown here is derived from an EMBL/GenBank/DDBJ whole genome shotgun (WGS) entry which is preliminary data.</text>
</comment>
<dbReference type="Proteomes" id="UP001500740">
    <property type="component" value="Unassembled WGS sequence"/>
</dbReference>
<sequence>MVAEEIITPVQLCDRKGKLNHESVGWSRTPLTSCNVAGSFLRKKKWNYWCFTSDEALFSVTISNLDYASAVFVYMLDLETLNFKEQTIVMPFSRGTIMPDNVWESVYFEKNGVRIEFIEMEDATKIYVHWANFHEGKPLEAHLLVDRVPDFDSLNVVIPWSSKRFQYTSKQLALPVRGEVKWAARRYSFQPINAFATLDFGRGKWPYHSTWNWGAASGFIGDTRIGINLGGGWTEGTGQTENGMIVDGRLHKVSEEIDWVYDRHNYMKPWVIQTPQSRRVKLLFEPFYERVATKNAGVVQSNMRQLIGNYSGSVQLHEGDEIEFTNLLGWTEAHEAKW</sequence>
<reference evidence="2" key="1">
    <citation type="journal article" date="2019" name="Int. J. Syst. Evol. Microbiol.">
        <title>The Global Catalogue of Microorganisms (GCM) 10K type strain sequencing project: providing services to taxonomists for standard genome sequencing and annotation.</title>
        <authorList>
            <consortium name="The Broad Institute Genomics Platform"/>
            <consortium name="The Broad Institute Genome Sequencing Center for Infectious Disease"/>
            <person name="Wu L."/>
            <person name="Ma J."/>
        </authorList>
    </citation>
    <scope>NUCLEOTIDE SEQUENCE [LARGE SCALE GENOMIC DNA]</scope>
    <source>
        <strain evidence="2">JCM 14193</strain>
    </source>
</reference>
<gene>
    <name evidence="1" type="ORF">GCM10008935_02020</name>
</gene>
<dbReference type="PANTHER" id="PTHR35868">
    <property type="entry name" value="DUF2804 DOMAIN-CONTAINING PROTEIN-RELATED"/>
    <property type="match status" value="1"/>
</dbReference>
<dbReference type="RefSeq" id="WP_343781192.1">
    <property type="nucleotide sequence ID" value="NZ_BAAACZ010000003.1"/>
</dbReference>
<accession>A0ABP3JHT7</accession>
<evidence type="ECO:0000313" key="2">
    <source>
        <dbReference type="Proteomes" id="UP001500740"/>
    </source>
</evidence>
<name>A0ABP3JHT7_9BACI</name>
<dbReference type="EMBL" id="BAAACZ010000003">
    <property type="protein sequence ID" value="GAA0451121.1"/>
    <property type="molecule type" value="Genomic_DNA"/>
</dbReference>
<evidence type="ECO:0000313" key="1">
    <source>
        <dbReference type="EMBL" id="GAA0451121.1"/>
    </source>
</evidence>
<dbReference type="Pfam" id="PF10974">
    <property type="entry name" value="DUF2804"/>
    <property type="match status" value="1"/>
</dbReference>
<protein>
    <submittedName>
        <fullName evidence="1">DUF2804 domain-containing protein</fullName>
    </submittedName>
</protein>
<dbReference type="InterPro" id="IPR021243">
    <property type="entry name" value="DUF2804"/>
</dbReference>